<dbReference type="InterPro" id="IPR048473">
    <property type="entry name" value="M1E1E6-like"/>
</dbReference>
<protein>
    <recommendedName>
        <fullName evidence="1">Integron cassette protein domain-containing protein</fullName>
    </recommendedName>
</protein>
<dbReference type="OrthoDB" id="9786302at2"/>
<dbReference type="AlphaFoldDB" id="A0A4Q1AV63"/>
<dbReference type="Gene3D" id="3.30.2210.10">
    <property type="entry name" value="Integron cassette protein superfamily"/>
    <property type="match status" value="1"/>
</dbReference>
<evidence type="ECO:0000313" key="2">
    <source>
        <dbReference type="EMBL" id="RXK08555.1"/>
    </source>
</evidence>
<comment type="caution">
    <text evidence="2">The sequence shown here is derived from an EMBL/GenBank/DDBJ whole genome shotgun (WGS) entry which is preliminary data.</text>
</comment>
<keyword evidence="3" id="KW-1185">Reference proteome</keyword>
<proteinExistence type="predicted"/>
<organism evidence="2 3">
    <name type="scientific">Halarcobacter ebronensis</name>
    <dbReference type="NCBI Taxonomy" id="1462615"/>
    <lineage>
        <taxon>Bacteria</taxon>
        <taxon>Pseudomonadati</taxon>
        <taxon>Campylobacterota</taxon>
        <taxon>Epsilonproteobacteria</taxon>
        <taxon>Campylobacterales</taxon>
        <taxon>Arcobacteraceae</taxon>
        <taxon>Halarcobacter</taxon>
    </lineage>
</organism>
<sequence length="114" mass="13234">MTTTVKIDLFSPRWGHTDEYKIVLEENIMTISMSARKATCEFDSEENYIWSKDLGSDALFKILDNDSICYPRNLKSSLVKIWRTWVSGKLSDIEIQDKFKELETTINTTTKNNS</sequence>
<dbReference type="InterPro" id="IPR048474">
    <property type="entry name" value="M1E1E6-like_sf"/>
</dbReference>
<dbReference type="RefSeq" id="WP_129086112.1">
    <property type="nucleotide sequence ID" value="NZ_CP053836.1"/>
</dbReference>
<evidence type="ECO:0000313" key="3">
    <source>
        <dbReference type="Proteomes" id="UP000289758"/>
    </source>
</evidence>
<reference evidence="2 3" key="1">
    <citation type="submission" date="2017-10" db="EMBL/GenBank/DDBJ databases">
        <title>Genomics of the genus Arcobacter.</title>
        <authorList>
            <person name="Perez-Cataluna A."/>
            <person name="Figueras M.J."/>
        </authorList>
    </citation>
    <scope>NUCLEOTIDE SEQUENCE [LARGE SCALE GENOMIC DNA]</scope>
    <source>
        <strain evidence="2 3">CECT 8441</strain>
    </source>
</reference>
<dbReference type="Proteomes" id="UP000289758">
    <property type="component" value="Unassembled WGS sequence"/>
</dbReference>
<accession>A0A4Q1AV63</accession>
<feature type="domain" description="Integron cassette protein" evidence="1">
    <location>
        <begin position="4"/>
        <end position="110"/>
    </location>
</feature>
<gene>
    <name evidence="2" type="ORF">CRV07_01775</name>
</gene>
<evidence type="ECO:0000259" key="1">
    <source>
        <dbReference type="Pfam" id="PF21648"/>
    </source>
</evidence>
<dbReference type="EMBL" id="PDKK01000001">
    <property type="protein sequence ID" value="RXK08555.1"/>
    <property type="molecule type" value="Genomic_DNA"/>
</dbReference>
<name>A0A4Q1AV63_9BACT</name>
<dbReference type="Pfam" id="PF21648">
    <property type="entry name" value="M1E1E6-like"/>
    <property type="match status" value="1"/>
</dbReference>